<dbReference type="Pfam" id="PF07690">
    <property type="entry name" value="MFS_1"/>
    <property type="match status" value="1"/>
</dbReference>
<evidence type="ECO:0000256" key="2">
    <source>
        <dbReference type="ARBA" id="ARBA00022692"/>
    </source>
</evidence>
<dbReference type="InterPro" id="IPR011701">
    <property type="entry name" value="MFS"/>
</dbReference>
<comment type="caution">
    <text evidence="8">The sequence shown here is derived from an EMBL/GenBank/DDBJ whole genome shotgun (WGS) entry which is preliminary data.</text>
</comment>
<dbReference type="Proteomes" id="UP001314263">
    <property type="component" value="Unassembled WGS sequence"/>
</dbReference>
<dbReference type="Gene3D" id="1.20.1250.20">
    <property type="entry name" value="MFS general substrate transporter like domains"/>
    <property type="match status" value="1"/>
</dbReference>
<keyword evidence="2 6" id="KW-0812">Transmembrane</keyword>
<feature type="transmembrane region" description="Helical" evidence="6">
    <location>
        <begin position="662"/>
        <end position="687"/>
    </location>
</feature>
<keyword evidence="3 6" id="KW-1133">Transmembrane helix</keyword>
<evidence type="ECO:0000256" key="1">
    <source>
        <dbReference type="ARBA" id="ARBA00004141"/>
    </source>
</evidence>
<feature type="transmembrane region" description="Helical" evidence="6">
    <location>
        <begin position="571"/>
        <end position="592"/>
    </location>
</feature>
<protein>
    <recommendedName>
        <fullName evidence="7">SPX domain-containing protein</fullName>
    </recommendedName>
</protein>
<dbReference type="PROSITE" id="PS51382">
    <property type="entry name" value="SPX"/>
    <property type="match status" value="1"/>
</dbReference>
<evidence type="ECO:0000256" key="4">
    <source>
        <dbReference type="ARBA" id="ARBA00023136"/>
    </source>
</evidence>
<accession>A0AAV1HZQ2</accession>
<evidence type="ECO:0000256" key="5">
    <source>
        <dbReference type="SAM" id="MobiDB-lite"/>
    </source>
</evidence>
<feature type="transmembrane region" description="Helical" evidence="6">
    <location>
        <begin position="612"/>
        <end position="632"/>
    </location>
</feature>
<organism evidence="8 9">
    <name type="scientific">Coccomyxa viridis</name>
    <dbReference type="NCBI Taxonomy" id="1274662"/>
    <lineage>
        <taxon>Eukaryota</taxon>
        <taxon>Viridiplantae</taxon>
        <taxon>Chlorophyta</taxon>
        <taxon>core chlorophytes</taxon>
        <taxon>Trebouxiophyceae</taxon>
        <taxon>Trebouxiophyceae incertae sedis</taxon>
        <taxon>Coccomyxaceae</taxon>
        <taxon>Coccomyxa</taxon>
    </lineage>
</organism>
<feature type="transmembrane region" description="Helical" evidence="6">
    <location>
        <begin position="639"/>
        <end position="656"/>
    </location>
</feature>
<keyword evidence="4 6" id="KW-0472">Membrane</keyword>
<comment type="subcellular location">
    <subcellularLocation>
        <location evidence="1">Membrane</location>
        <topology evidence="1">Multi-pass membrane protein</topology>
    </subcellularLocation>
</comment>
<feature type="transmembrane region" description="Helical" evidence="6">
    <location>
        <begin position="406"/>
        <end position="424"/>
    </location>
</feature>
<feature type="region of interest" description="Disordered" evidence="5">
    <location>
        <begin position="533"/>
        <end position="554"/>
    </location>
</feature>
<keyword evidence="9" id="KW-1185">Reference proteome</keyword>
<evidence type="ECO:0000259" key="7">
    <source>
        <dbReference type="PROSITE" id="PS51382"/>
    </source>
</evidence>
<feature type="transmembrane region" description="Helical" evidence="6">
    <location>
        <begin position="355"/>
        <end position="377"/>
    </location>
</feature>
<feature type="domain" description="SPX" evidence="7">
    <location>
        <begin position="2"/>
        <end position="153"/>
    </location>
</feature>
<gene>
    <name evidence="8" type="ORF">CVIRNUC_002225</name>
</gene>
<dbReference type="AlphaFoldDB" id="A0AAV1HZQ2"/>
<proteinExistence type="predicted"/>
<reference evidence="8 9" key="1">
    <citation type="submission" date="2023-10" db="EMBL/GenBank/DDBJ databases">
        <authorList>
            <person name="Maclean D."/>
            <person name="Macfadyen A."/>
        </authorList>
    </citation>
    <scope>NUCLEOTIDE SEQUENCE [LARGE SCALE GENOMIC DNA]</scope>
</reference>
<evidence type="ECO:0000313" key="9">
    <source>
        <dbReference type="Proteomes" id="UP001314263"/>
    </source>
</evidence>
<evidence type="ECO:0000256" key="6">
    <source>
        <dbReference type="SAM" id="Phobius"/>
    </source>
</evidence>
<name>A0AAV1HZQ2_9CHLO</name>
<dbReference type="PANTHER" id="PTHR23510:SF64">
    <property type="entry name" value="INNER MEMBRANE TRANSPORT PROTEIN YAJR"/>
    <property type="match status" value="1"/>
</dbReference>
<evidence type="ECO:0000256" key="3">
    <source>
        <dbReference type="ARBA" id="ARBA00022989"/>
    </source>
</evidence>
<feature type="transmembrane region" description="Helical" evidence="6">
    <location>
        <begin position="742"/>
        <end position="762"/>
    </location>
</feature>
<dbReference type="PANTHER" id="PTHR23510">
    <property type="entry name" value="INNER MEMBRANE TRANSPORT PROTEIN YAJR"/>
    <property type="match status" value="1"/>
</dbReference>
<dbReference type="InterPro" id="IPR004331">
    <property type="entry name" value="SPX_dom"/>
</dbReference>
<dbReference type="GO" id="GO:0016020">
    <property type="term" value="C:membrane"/>
    <property type="evidence" value="ECO:0007669"/>
    <property type="project" value="UniProtKB-SubCell"/>
</dbReference>
<feature type="transmembrane region" description="Helical" evidence="6">
    <location>
        <begin position="484"/>
        <end position="504"/>
    </location>
</feature>
<evidence type="ECO:0000313" key="8">
    <source>
        <dbReference type="EMBL" id="CAK0753499.1"/>
    </source>
</evidence>
<dbReference type="SUPFAM" id="SSF103473">
    <property type="entry name" value="MFS general substrate transporter"/>
    <property type="match status" value="1"/>
</dbReference>
<dbReference type="GO" id="GO:0022857">
    <property type="term" value="F:transmembrane transporter activity"/>
    <property type="evidence" value="ECO:0007669"/>
    <property type="project" value="InterPro"/>
</dbReference>
<dbReference type="InterPro" id="IPR036259">
    <property type="entry name" value="MFS_trans_sf"/>
</dbReference>
<dbReference type="EMBL" id="CAUYUE010000003">
    <property type="protein sequence ID" value="CAK0753499.1"/>
    <property type="molecule type" value="Genomic_DNA"/>
</dbReference>
<sequence>MVHFGQRIAKERYAPWVDHYFDYDLLKRKLKAIQNASGQSQRDEAIQEFQHALDREIEKVLSFYKDKAGGAKAAAENIQRTTKIAIDEASSYSTIPPEKVLEHMDSAFGGLRPVAMDIFHLLGYVSLNMAGFRKMLKKYAKNVEPSKPQPGYLTLRVEHPHEPGWQMLQGTFLKEAIGKDLEAMGSHEALNKASDKIRDTYSMVVSAKADYLKEHPELDKESTGGAEVPKQLPPDTDGRSLTRKLSRSQASFKYTPAWRPGQAEEAQDLDLEELLEQMKLALQMADRNARLIHPIPWQEAQAGIFEPAPVDEDAIATTTGLLLNCINSGLYMANYNLILPPITEVCRHIGVKNSMVGIIVGACDIATVFGTVGYSIWTNHDYKSPLIASAFACLLGNVAYCLSYDLGAVWLLFLARLITGFGSARTVNRRYIALFVAFKDRTWASALFVSLSAVGMALGPLLSLPLSLFPTTRFAGLTFDHITMGGWIMNIAWLIFAVWAWLAFEDPLQVQKKRDELREPLLSNGHYDEEAALPEPKAKAPPSSSADSDDEEEAAEHSWVEQVRHMWSSPLMATACCIFLCYILKVLQQAYIDGLPIFTQAAFGWSNSEVGIMLGILGLTAPIVNTFVGSLSSFFPDRYITVASIVVAGGGAFALMKGPFPMWNFFIAGVLIYMGTIVLEGVSMSLTSKVIDERMSKGLWNAGLLSTQAGTIGRLCGNLLLSLCARITGAMTLDQINAFARLLYGLGGATMIFSLAYVFSVFGRLLG</sequence>
<feature type="region of interest" description="Disordered" evidence="5">
    <location>
        <begin position="215"/>
        <end position="245"/>
    </location>
</feature>
<feature type="transmembrane region" description="Helical" evidence="6">
    <location>
        <begin position="445"/>
        <end position="464"/>
    </location>
</feature>
<dbReference type="InterPro" id="IPR051068">
    <property type="entry name" value="MFS_Domain-Containing_Protein"/>
</dbReference>